<evidence type="ECO:0000256" key="4">
    <source>
        <dbReference type="ARBA" id="ARBA00023204"/>
    </source>
</evidence>
<name>A0A4S4EPV6_CAMSN</name>
<dbReference type="Proteomes" id="UP000306102">
    <property type="component" value="Unassembled WGS sequence"/>
</dbReference>
<evidence type="ECO:0000259" key="8">
    <source>
        <dbReference type="Pfam" id="PF07522"/>
    </source>
</evidence>
<keyword evidence="7" id="KW-0812">Transmembrane</keyword>
<evidence type="ECO:0000313" key="10">
    <source>
        <dbReference type="Proteomes" id="UP000306102"/>
    </source>
</evidence>
<dbReference type="FunFam" id="3.40.50.12650:FF:000004">
    <property type="entry name" value="DNA cross-link repair 1A protein"/>
    <property type="match status" value="1"/>
</dbReference>
<dbReference type="GO" id="GO:0003684">
    <property type="term" value="F:damaged DNA binding"/>
    <property type="evidence" value="ECO:0007669"/>
    <property type="project" value="TreeGrafter"/>
</dbReference>
<comment type="caution">
    <text evidence="9">The sequence shown here is derived from an EMBL/GenBank/DDBJ whole genome shotgun (WGS) entry which is preliminary data.</text>
</comment>
<protein>
    <recommendedName>
        <fullName evidence="8">DNA repair metallo-beta-lactamase domain-containing protein</fullName>
    </recommendedName>
</protein>
<evidence type="ECO:0000256" key="2">
    <source>
        <dbReference type="ARBA" id="ARBA00010304"/>
    </source>
</evidence>
<proteinExistence type="inferred from homology"/>
<sequence>MAFCWETLDIEEMVSTDGNLEGKLSLPIWDLFSIGVTALGPRKKIVQSLSELKKESSKTTEIRTNASRDVTDETSRVAVSKLITDYFPGSVGHRKKDCTPSSGQREIEKSHKDARRKQIVVKKNVMNGKLRDIPQWCCIPGTPFRVSQNLSPSLHCLSSLLSEAHLQSNSLVASLPRLPRGLSAVPLAFVALVDSISDYQGLTRSFSHGKIYCSLITARLVNMKIGIPWDELQVLPLNQKICIAGIDVTCFDANHCPGSIILLFEPPNGKAVLHTGDFRFCEEMAKIPVLQMCSVQTLILDTTYCNPQVNLYIEELFLIFRLRAPTKLSVIAGDFLGFCLIILVALYALLSLHPLTGRLVGQWVCSPHVQVQLKFDSCLHFPFAQIMQLGASLDPRICASGYDFPKQEAVIQFVVEAIQAEAFNPKTLFLIGSYTIGKERLFLEVARVLRKKVYVTAAKLRLLECLGLSMEDMQWFTLNERESHIHVVPMWTLASIKRLKCISNQYAHQYSLIVAFTPSGWTFGKGKKSSGRRWQQGTIVRYEVPYSEHCSFTELKEFVKFIYPENIIPSVNNDGPESANAMISLLLS</sequence>
<keyword evidence="7" id="KW-1133">Transmembrane helix</keyword>
<dbReference type="GO" id="GO:0036297">
    <property type="term" value="P:interstrand cross-link repair"/>
    <property type="evidence" value="ECO:0007669"/>
    <property type="project" value="TreeGrafter"/>
</dbReference>
<dbReference type="EMBL" id="SDRB02002857">
    <property type="protein sequence ID" value="THG18781.1"/>
    <property type="molecule type" value="Genomic_DNA"/>
</dbReference>
<dbReference type="AlphaFoldDB" id="A0A4S4EPV6"/>
<evidence type="ECO:0000256" key="3">
    <source>
        <dbReference type="ARBA" id="ARBA00022763"/>
    </source>
</evidence>
<keyword evidence="4" id="KW-0234">DNA repair</keyword>
<evidence type="ECO:0000313" key="9">
    <source>
        <dbReference type="EMBL" id="THG18781.1"/>
    </source>
</evidence>
<gene>
    <name evidence="9" type="ORF">TEA_016164</name>
</gene>
<comment type="subcellular location">
    <subcellularLocation>
        <location evidence="1">Nucleus</location>
    </subcellularLocation>
</comment>
<evidence type="ECO:0000256" key="7">
    <source>
        <dbReference type="SAM" id="Phobius"/>
    </source>
</evidence>
<keyword evidence="10" id="KW-1185">Reference proteome</keyword>
<dbReference type="CDD" id="cd16273">
    <property type="entry name" value="SNM1A-1C-like_MBL-fold"/>
    <property type="match status" value="1"/>
</dbReference>
<dbReference type="PANTHER" id="PTHR23240:SF6">
    <property type="entry name" value="DNA CROSS-LINK REPAIR 1A PROTEIN"/>
    <property type="match status" value="1"/>
</dbReference>
<feature type="transmembrane region" description="Helical" evidence="7">
    <location>
        <begin position="328"/>
        <end position="350"/>
    </location>
</feature>
<dbReference type="GO" id="GO:0006303">
    <property type="term" value="P:double-strand break repair via nonhomologous end joining"/>
    <property type="evidence" value="ECO:0007669"/>
    <property type="project" value="TreeGrafter"/>
</dbReference>
<keyword evidence="3" id="KW-0227">DNA damage</keyword>
<dbReference type="SUPFAM" id="SSF56281">
    <property type="entry name" value="Metallo-hydrolase/oxidoreductase"/>
    <property type="match status" value="1"/>
</dbReference>
<evidence type="ECO:0000256" key="6">
    <source>
        <dbReference type="SAM" id="MobiDB-lite"/>
    </source>
</evidence>
<keyword evidence="7" id="KW-0472">Membrane</keyword>
<feature type="region of interest" description="Disordered" evidence="6">
    <location>
        <begin position="93"/>
        <end position="113"/>
    </location>
</feature>
<dbReference type="GO" id="GO:0035312">
    <property type="term" value="F:5'-3' DNA exonuclease activity"/>
    <property type="evidence" value="ECO:0007669"/>
    <property type="project" value="TreeGrafter"/>
</dbReference>
<dbReference type="InterPro" id="IPR036866">
    <property type="entry name" value="RibonucZ/Hydroxyglut_hydro"/>
</dbReference>
<dbReference type="PANTHER" id="PTHR23240">
    <property type="entry name" value="DNA CROSS-LINK REPAIR PROTEIN PSO2/SNM1-RELATED"/>
    <property type="match status" value="1"/>
</dbReference>
<dbReference type="Gene3D" id="3.40.50.12650">
    <property type="match status" value="1"/>
</dbReference>
<keyword evidence="5" id="KW-0539">Nucleus</keyword>
<dbReference type="InterPro" id="IPR011084">
    <property type="entry name" value="DRMBL"/>
</dbReference>
<accession>A0A4S4EPV6</accession>
<feature type="domain" description="DNA repair metallo-beta-lactamase" evidence="8">
    <location>
        <begin position="472"/>
        <end position="574"/>
    </location>
</feature>
<dbReference type="STRING" id="542762.A0A4S4EPV6"/>
<comment type="similarity">
    <text evidence="2">Belongs to the DNA repair metallo-beta-lactamase (DRMBL) family.</text>
</comment>
<reference evidence="9 10" key="1">
    <citation type="journal article" date="2018" name="Proc. Natl. Acad. Sci. U.S.A.">
        <title>Draft genome sequence of Camellia sinensis var. sinensis provides insights into the evolution of the tea genome and tea quality.</title>
        <authorList>
            <person name="Wei C."/>
            <person name="Yang H."/>
            <person name="Wang S."/>
            <person name="Zhao J."/>
            <person name="Liu C."/>
            <person name="Gao L."/>
            <person name="Xia E."/>
            <person name="Lu Y."/>
            <person name="Tai Y."/>
            <person name="She G."/>
            <person name="Sun J."/>
            <person name="Cao H."/>
            <person name="Tong W."/>
            <person name="Gao Q."/>
            <person name="Li Y."/>
            <person name="Deng W."/>
            <person name="Jiang X."/>
            <person name="Wang W."/>
            <person name="Chen Q."/>
            <person name="Zhang S."/>
            <person name="Li H."/>
            <person name="Wu J."/>
            <person name="Wang P."/>
            <person name="Li P."/>
            <person name="Shi C."/>
            <person name="Zheng F."/>
            <person name="Jian J."/>
            <person name="Huang B."/>
            <person name="Shan D."/>
            <person name="Shi M."/>
            <person name="Fang C."/>
            <person name="Yue Y."/>
            <person name="Li F."/>
            <person name="Li D."/>
            <person name="Wei S."/>
            <person name="Han B."/>
            <person name="Jiang C."/>
            <person name="Yin Y."/>
            <person name="Xia T."/>
            <person name="Zhang Z."/>
            <person name="Bennetzen J.L."/>
            <person name="Zhao S."/>
            <person name="Wan X."/>
        </authorList>
    </citation>
    <scope>NUCLEOTIDE SEQUENCE [LARGE SCALE GENOMIC DNA]</scope>
    <source>
        <strain evidence="10">cv. Shuchazao</strain>
        <tissue evidence="9">Leaf</tissue>
    </source>
</reference>
<organism evidence="9 10">
    <name type="scientific">Camellia sinensis var. sinensis</name>
    <name type="common">China tea</name>
    <dbReference type="NCBI Taxonomy" id="542762"/>
    <lineage>
        <taxon>Eukaryota</taxon>
        <taxon>Viridiplantae</taxon>
        <taxon>Streptophyta</taxon>
        <taxon>Embryophyta</taxon>
        <taxon>Tracheophyta</taxon>
        <taxon>Spermatophyta</taxon>
        <taxon>Magnoliopsida</taxon>
        <taxon>eudicotyledons</taxon>
        <taxon>Gunneridae</taxon>
        <taxon>Pentapetalae</taxon>
        <taxon>asterids</taxon>
        <taxon>Ericales</taxon>
        <taxon>Theaceae</taxon>
        <taxon>Camellia</taxon>
    </lineage>
</organism>
<dbReference type="Gene3D" id="3.60.15.10">
    <property type="entry name" value="Ribonuclease Z/Hydroxyacylglutathione hydrolase-like"/>
    <property type="match status" value="1"/>
</dbReference>
<dbReference type="Pfam" id="PF07522">
    <property type="entry name" value="DRMBL"/>
    <property type="match status" value="1"/>
</dbReference>
<evidence type="ECO:0000256" key="1">
    <source>
        <dbReference type="ARBA" id="ARBA00004123"/>
    </source>
</evidence>
<dbReference type="GO" id="GO:0005634">
    <property type="term" value="C:nucleus"/>
    <property type="evidence" value="ECO:0007669"/>
    <property type="project" value="UniProtKB-SubCell"/>
</dbReference>
<evidence type="ECO:0000256" key="5">
    <source>
        <dbReference type="ARBA" id="ARBA00023242"/>
    </source>
</evidence>